<gene>
    <name evidence="2" type="ORF">Terrestrivirus1_79</name>
</gene>
<evidence type="ECO:0000256" key="1">
    <source>
        <dbReference type="SAM" id="MobiDB-lite"/>
    </source>
</evidence>
<dbReference type="EMBL" id="MK071979">
    <property type="protein sequence ID" value="AYV75205.1"/>
    <property type="molecule type" value="Genomic_DNA"/>
</dbReference>
<feature type="compositionally biased region" description="Low complexity" evidence="1">
    <location>
        <begin position="28"/>
        <end position="37"/>
    </location>
</feature>
<dbReference type="Gene3D" id="1.20.5.320">
    <property type="entry name" value="6-Phosphogluconate Dehydrogenase, domain 3"/>
    <property type="match status" value="1"/>
</dbReference>
<sequence length="200" mass="21266">MNNQLKRRNSDDVICCRGPQGPRGVKGDPGASGASGPAGTSGIIGYAEYVQLSQDTNANLNTNIAFQLLTDNPTGIFNTIGITTANAATPTTGTQGTAFLLPVGIYIIDYQTMLDFNDEVSSNYIPMGIYTSTNNANGSYVLDNNSSTVTYLESWMSGRHIVKITVPTYLMLGSTGPDNVEVIDGDTGSFIVRMTFLKVA</sequence>
<protein>
    <recommendedName>
        <fullName evidence="3">Collagen-like protein</fullName>
    </recommendedName>
</protein>
<name>A0A3G4ZK42_9VIRU</name>
<evidence type="ECO:0008006" key="3">
    <source>
        <dbReference type="Google" id="ProtNLM"/>
    </source>
</evidence>
<feature type="region of interest" description="Disordered" evidence="1">
    <location>
        <begin position="1"/>
        <end position="37"/>
    </location>
</feature>
<reference evidence="2" key="1">
    <citation type="submission" date="2018-10" db="EMBL/GenBank/DDBJ databases">
        <title>Hidden diversity of soil giant viruses.</title>
        <authorList>
            <person name="Schulz F."/>
            <person name="Alteio L."/>
            <person name="Goudeau D."/>
            <person name="Ryan E.M."/>
            <person name="Malmstrom R.R."/>
            <person name="Blanchard J."/>
            <person name="Woyke T."/>
        </authorList>
    </citation>
    <scope>NUCLEOTIDE SEQUENCE</scope>
    <source>
        <strain evidence="2">TEV1</strain>
    </source>
</reference>
<accession>A0A3G4ZK42</accession>
<organism evidence="2">
    <name type="scientific">Terrestrivirus sp</name>
    <dbReference type="NCBI Taxonomy" id="2487775"/>
    <lineage>
        <taxon>Viruses</taxon>
        <taxon>Varidnaviria</taxon>
        <taxon>Bamfordvirae</taxon>
        <taxon>Nucleocytoviricota</taxon>
        <taxon>Megaviricetes</taxon>
        <taxon>Imitervirales</taxon>
        <taxon>Mimiviridae</taxon>
        <taxon>Klosneuvirinae</taxon>
    </lineage>
</organism>
<evidence type="ECO:0000313" key="2">
    <source>
        <dbReference type="EMBL" id="AYV75205.1"/>
    </source>
</evidence>
<proteinExistence type="predicted"/>